<sequence>MGPNRHADPVGAGGRRGALPHRHSDRVADLVAWALGILALGVLASSVLVGVVVHGDLADHAAQQNRERTPVTVVLTEDAPVVPSSSGTVVVGVRWTGPDGVEHTGRTAVPASLRAGDPTTAWVGPEGRLTDAPLTATEVVVGALASAAGALVLGGFVVVVVGVIAQRGVDRLRAAEWEREWRAVGPTWRSPR</sequence>
<evidence type="ECO:0000256" key="1">
    <source>
        <dbReference type="SAM" id="MobiDB-lite"/>
    </source>
</evidence>
<dbReference type="InterPro" id="IPR039708">
    <property type="entry name" value="MT1774/Rv1733c-like"/>
</dbReference>
<proteinExistence type="predicted"/>
<evidence type="ECO:0000313" key="4">
    <source>
        <dbReference type="Proteomes" id="UP001501598"/>
    </source>
</evidence>
<accession>A0ABP8RWQ9</accession>
<name>A0ABP8RWQ9_9PSEU</name>
<dbReference type="PANTHER" id="PTHR42305:SF1">
    <property type="entry name" value="MEMBRANE PROTEIN RV1733C-RELATED"/>
    <property type="match status" value="1"/>
</dbReference>
<evidence type="ECO:0000256" key="2">
    <source>
        <dbReference type="SAM" id="Phobius"/>
    </source>
</evidence>
<organism evidence="3 4">
    <name type="scientific">Pseudonocardia xishanensis</name>
    <dbReference type="NCBI Taxonomy" id="630995"/>
    <lineage>
        <taxon>Bacteria</taxon>
        <taxon>Bacillati</taxon>
        <taxon>Actinomycetota</taxon>
        <taxon>Actinomycetes</taxon>
        <taxon>Pseudonocardiales</taxon>
        <taxon>Pseudonocardiaceae</taxon>
        <taxon>Pseudonocardia</taxon>
    </lineage>
</organism>
<keyword evidence="4" id="KW-1185">Reference proteome</keyword>
<protein>
    <recommendedName>
        <fullName evidence="5">Integral membrane protein</fullName>
    </recommendedName>
</protein>
<dbReference type="Proteomes" id="UP001501598">
    <property type="component" value="Unassembled WGS sequence"/>
</dbReference>
<feature type="transmembrane region" description="Helical" evidence="2">
    <location>
        <begin position="139"/>
        <end position="165"/>
    </location>
</feature>
<evidence type="ECO:0008006" key="5">
    <source>
        <dbReference type="Google" id="ProtNLM"/>
    </source>
</evidence>
<evidence type="ECO:0000313" key="3">
    <source>
        <dbReference type="EMBL" id="GAA4552734.1"/>
    </source>
</evidence>
<gene>
    <name evidence="3" type="ORF">GCM10023175_47030</name>
</gene>
<reference evidence="4" key="1">
    <citation type="journal article" date="2019" name="Int. J. Syst. Evol. Microbiol.">
        <title>The Global Catalogue of Microorganisms (GCM) 10K type strain sequencing project: providing services to taxonomists for standard genome sequencing and annotation.</title>
        <authorList>
            <consortium name="The Broad Institute Genomics Platform"/>
            <consortium name="The Broad Institute Genome Sequencing Center for Infectious Disease"/>
            <person name="Wu L."/>
            <person name="Ma J."/>
        </authorList>
    </citation>
    <scope>NUCLEOTIDE SEQUENCE [LARGE SCALE GENOMIC DNA]</scope>
    <source>
        <strain evidence="4">JCM 17906</strain>
    </source>
</reference>
<keyword evidence="2" id="KW-0812">Transmembrane</keyword>
<dbReference type="EMBL" id="BAABGT010000075">
    <property type="protein sequence ID" value="GAA4552734.1"/>
    <property type="molecule type" value="Genomic_DNA"/>
</dbReference>
<feature type="transmembrane region" description="Helical" evidence="2">
    <location>
        <begin position="30"/>
        <end position="53"/>
    </location>
</feature>
<dbReference type="PANTHER" id="PTHR42305">
    <property type="entry name" value="MEMBRANE PROTEIN RV1733C-RELATED"/>
    <property type="match status" value="1"/>
</dbReference>
<comment type="caution">
    <text evidence="3">The sequence shown here is derived from an EMBL/GenBank/DDBJ whole genome shotgun (WGS) entry which is preliminary data.</text>
</comment>
<feature type="region of interest" description="Disordered" evidence="1">
    <location>
        <begin position="1"/>
        <end position="20"/>
    </location>
</feature>
<dbReference type="RefSeq" id="WP_345422517.1">
    <property type="nucleotide sequence ID" value="NZ_BAABGT010000075.1"/>
</dbReference>
<keyword evidence="2" id="KW-1133">Transmembrane helix</keyword>
<keyword evidence="2" id="KW-0472">Membrane</keyword>